<evidence type="ECO:0000256" key="1">
    <source>
        <dbReference type="ARBA" id="ARBA00022614"/>
    </source>
</evidence>
<name>A0A4Y9YIP8_9APHY</name>
<dbReference type="InterPro" id="IPR032675">
    <property type="entry name" value="LRR_dom_sf"/>
</dbReference>
<evidence type="ECO:0000256" key="2">
    <source>
        <dbReference type="ARBA" id="ARBA00022737"/>
    </source>
</evidence>
<dbReference type="InterPro" id="IPR001611">
    <property type="entry name" value="Leu-rich_rpt"/>
</dbReference>
<dbReference type="EMBL" id="SEKV01000190">
    <property type="protein sequence ID" value="TFY61860.1"/>
    <property type="molecule type" value="Genomic_DNA"/>
</dbReference>
<evidence type="ECO:0000313" key="4">
    <source>
        <dbReference type="EMBL" id="TFY61860.1"/>
    </source>
</evidence>
<reference evidence="4 5" key="1">
    <citation type="submission" date="2019-01" db="EMBL/GenBank/DDBJ databases">
        <title>Genome sequencing of the rare red list fungi Fomitopsis rosea.</title>
        <authorList>
            <person name="Buettner E."/>
            <person name="Kellner H."/>
        </authorList>
    </citation>
    <scope>NUCLEOTIDE SEQUENCE [LARGE SCALE GENOMIC DNA]</scope>
    <source>
        <strain evidence="4 5">DSM 105464</strain>
    </source>
</reference>
<proteinExistence type="predicted"/>
<dbReference type="InterPro" id="IPR050216">
    <property type="entry name" value="LRR_domain-containing"/>
</dbReference>
<dbReference type="PANTHER" id="PTHR48051">
    <property type="match status" value="1"/>
</dbReference>
<keyword evidence="2" id="KW-0677">Repeat</keyword>
<feature type="compositionally biased region" description="Polar residues" evidence="3">
    <location>
        <begin position="101"/>
        <end position="110"/>
    </location>
</feature>
<feature type="compositionally biased region" description="Low complexity" evidence="3">
    <location>
        <begin position="9"/>
        <end position="43"/>
    </location>
</feature>
<evidence type="ECO:0000313" key="5">
    <source>
        <dbReference type="Proteomes" id="UP000298390"/>
    </source>
</evidence>
<evidence type="ECO:0000256" key="3">
    <source>
        <dbReference type="SAM" id="MobiDB-lite"/>
    </source>
</evidence>
<accession>A0A4Y9YIP8</accession>
<dbReference type="AlphaFoldDB" id="A0A4Y9YIP8"/>
<dbReference type="Proteomes" id="UP000298390">
    <property type="component" value="Unassembled WGS sequence"/>
</dbReference>
<dbReference type="PANTHER" id="PTHR48051:SF1">
    <property type="entry name" value="RAS SUPPRESSOR PROTEIN 1"/>
    <property type="match status" value="1"/>
</dbReference>
<keyword evidence="1" id="KW-0433">Leucine-rich repeat</keyword>
<gene>
    <name evidence="4" type="ORF">EVJ58_g4243</name>
</gene>
<dbReference type="Gene3D" id="3.80.10.10">
    <property type="entry name" value="Ribonuclease Inhibitor"/>
    <property type="match status" value="1"/>
</dbReference>
<comment type="caution">
    <text evidence="4">The sequence shown here is derived from an EMBL/GenBank/DDBJ whole genome shotgun (WGS) entry which is preliminary data.</text>
</comment>
<sequence length="551" mass="58969">MSDLDSDDPFAMSAASSPSSSPGSSPSLWPVDSSPPSSPSIGPVATPPESPGPLDPYAGLNKWNRPPQYDVERAKPLGWDSGSVCPQRDETACDHPFATPSPMSGESSMQDHSKTHRRTGSHCEHGRNASPSSLGPMDPYAASAGGAWSPPRREKKPPSHSVSATSAQSTSTILSDDTADSGLAPNERSFSQKAVNDDDDDVNLNDEPAALPQYRPSMITEEEIWEKAIATAIEKADGEVYLQNSSLMSNPLTYIPSFISDLAGLVVLPSPHTPQEVAPIAVSTHRPFIRSATVPVSSSRAAAFFDDDMPRKALHKAGSTALVRTATSAMLPKSTFRNPCELKLFLSGNKITSLPLELFQLIGLTVLALRSNCISVMPFQIAQFTNLRELNIPFNKLSWLPSEMLGMQPMRLRVTNNTWIQPPPPDEDPNIPQPPAQSQRTRTGPTSEPTRTCVSPTTVHFDIPPLTEFCFRLLLSPIAPDSQSERRPETILEAFYALPLSLSGKVCAVLPTLRACLPSAVAKPADEPSPPKKARSASPSGPGAGAATSTS</sequence>
<dbReference type="Pfam" id="PF13855">
    <property type="entry name" value="LRR_8"/>
    <property type="match status" value="1"/>
</dbReference>
<protein>
    <submittedName>
        <fullName evidence="4">Uncharacterized protein</fullName>
    </submittedName>
</protein>
<dbReference type="STRING" id="34475.A0A4Y9YIP8"/>
<feature type="region of interest" description="Disordered" evidence="3">
    <location>
        <begin position="416"/>
        <end position="456"/>
    </location>
</feature>
<organism evidence="4 5">
    <name type="scientific">Rhodofomes roseus</name>
    <dbReference type="NCBI Taxonomy" id="34475"/>
    <lineage>
        <taxon>Eukaryota</taxon>
        <taxon>Fungi</taxon>
        <taxon>Dikarya</taxon>
        <taxon>Basidiomycota</taxon>
        <taxon>Agaricomycotina</taxon>
        <taxon>Agaricomycetes</taxon>
        <taxon>Polyporales</taxon>
        <taxon>Rhodofomes</taxon>
    </lineage>
</organism>
<feature type="compositionally biased region" description="Low complexity" evidence="3">
    <location>
        <begin position="159"/>
        <end position="175"/>
    </location>
</feature>
<feature type="compositionally biased region" description="Polar residues" evidence="3">
    <location>
        <begin position="436"/>
        <end position="456"/>
    </location>
</feature>
<feature type="compositionally biased region" description="Low complexity" evidence="3">
    <location>
        <begin position="536"/>
        <end position="551"/>
    </location>
</feature>
<dbReference type="GO" id="GO:0005737">
    <property type="term" value="C:cytoplasm"/>
    <property type="evidence" value="ECO:0007669"/>
    <property type="project" value="TreeGrafter"/>
</dbReference>
<feature type="compositionally biased region" description="Pro residues" evidence="3">
    <location>
        <begin position="45"/>
        <end position="54"/>
    </location>
</feature>
<feature type="region of interest" description="Disordered" evidence="3">
    <location>
        <begin position="1"/>
        <end position="209"/>
    </location>
</feature>
<dbReference type="SUPFAM" id="SSF52058">
    <property type="entry name" value="L domain-like"/>
    <property type="match status" value="1"/>
</dbReference>
<feature type="region of interest" description="Disordered" evidence="3">
    <location>
        <begin position="521"/>
        <end position="551"/>
    </location>
</feature>